<reference evidence="6 7" key="1">
    <citation type="journal article" date="2018" name="Biotechnol. Adv.">
        <title>Improved genomic resources and new bioinformatic workflow for the carcinogenic parasite Clonorchis sinensis: Biotechnological implications.</title>
        <authorList>
            <person name="Wang D."/>
            <person name="Korhonen P.K."/>
            <person name="Gasser R.B."/>
            <person name="Young N.D."/>
        </authorList>
    </citation>
    <scope>NUCLEOTIDE SEQUENCE [LARGE SCALE GENOMIC DNA]</scope>
    <source>
        <strain evidence="6">Cs-k2</strain>
    </source>
</reference>
<evidence type="ECO:0000256" key="3">
    <source>
        <dbReference type="ARBA" id="ARBA00022989"/>
    </source>
</evidence>
<dbReference type="GO" id="GO:0140326">
    <property type="term" value="F:ATPase-coupled intramembrane lipid transporter activity"/>
    <property type="evidence" value="ECO:0007669"/>
    <property type="project" value="TreeGrafter"/>
</dbReference>
<evidence type="ECO:0000256" key="5">
    <source>
        <dbReference type="SAM" id="Phobius"/>
    </source>
</evidence>
<dbReference type="OrthoDB" id="377733at2759"/>
<dbReference type="GO" id="GO:0045332">
    <property type="term" value="P:phospholipid translocation"/>
    <property type="evidence" value="ECO:0007669"/>
    <property type="project" value="TreeGrafter"/>
</dbReference>
<feature type="transmembrane region" description="Helical" evidence="5">
    <location>
        <begin position="288"/>
        <end position="311"/>
    </location>
</feature>
<organism evidence="6 7">
    <name type="scientific">Clonorchis sinensis</name>
    <name type="common">Chinese liver fluke</name>
    <dbReference type="NCBI Taxonomy" id="79923"/>
    <lineage>
        <taxon>Eukaryota</taxon>
        <taxon>Metazoa</taxon>
        <taxon>Spiralia</taxon>
        <taxon>Lophotrochozoa</taxon>
        <taxon>Platyhelminthes</taxon>
        <taxon>Trematoda</taxon>
        <taxon>Digenea</taxon>
        <taxon>Opisthorchiida</taxon>
        <taxon>Opisthorchiata</taxon>
        <taxon>Opisthorchiidae</taxon>
        <taxon>Clonorchis</taxon>
    </lineage>
</organism>
<evidence type="ECO:0000256" key="4">
    <source>
        <dbReference type="ARBA" id="ARBA00023136"/>
    </source>
</evidence>
<dbReference type="InterPro" id="IPR018303">
    <property type="entry name" value="ATPase_P-typ_P_site"/>
</dbReference>
<name>A0A8T1LXA3_CLOSI</name>
<evidence type="ECO:0000256" key="1">
    <source>
        <dbReference type="ARBA" id="ARBA00004370"/>
    </source>
</evidence>
<feature type="transmembrane region" description="Helical" evidence="5">
    <location>
        <begin position="245"/>
        <end position="267"/>
    </location>
</feature>
<dbReference type="SUPFAM" id="SSF81665">
    <property type="entry name" value="Calcium ATPase, transmembrane domain M"/>
    <property type="match status" value="1"/>
</dbReference>
<reference evidence="6 7" key="2">
    <citation type="journal article" date="2021" name="Genomics">
        <title>High-quality reference genome for Clonorchis sinensis.</title>
        <authorList>
            <person name="Young N.D."/>
            <person name="Stroehlein A.J."/>
            <person name="Kinkar L."/>
            <person name="Wang T."/>
            <person name="Sohn W.M."/>
            <person name="Chang B.C.H."/>
            <person name="Kaur P."/>
            <person name="Weisz D."/>
            <person name="Dudchenko O."/>
            <person name="Aiden E.L."/>
            <person name="Korhonen P.K."/>
            <person name="Gasser R.B."/>
        </authorList>
    </citation>
    <scope>NUCLEOTIDE SEQUENCE [LARGE SCALE GENOMIC DNA]</scope>
    <source>
        <strain evidence="6">Cs-k2</strain>
    </source>
</reference>
<accession>A0A8T1LXA3</accession>
<evidence type="ECO:0000256" key="2">
    <source>
        <dbReference type="ARBA" id="ARBA00022692"/>
    </source>
</evidence>
<keyword evidence="4 5" id="KW-0472">Membrane</keyword>
<dbReference type="InterPro" id="IPR023298">
    <property type="entry name" value="ATPase_P-typ_TM_dom_sf"/>
</dbReference>
<keyword evidence="3 5" id="KW-1133">Transmembrane helix</keyword>
<dbReference type="AlphaFoldDB" id="A0A8T1LXA3"/>
<dbReference type="InterPro" id="IPR008250">
    <property type="entry name" value="ATPase_P-typ_transduc_dom_A_sf"/>
</dbReference>
<keyword evidence="2 5" id="KW-0812">Transmembrane</keyword>
<evidence type="ECO:0000313" key="6">
    <source>
        <dbReference type="EMBL" id="KAG5441379.1"/>
    </source>
</evidence>
<gene>
    <name evidence="6" type="ORF">CSKR_202173</name>
</gene>
<dbReference type="SUPFAM" id="SSF81653">
    <property type="entry name" value="Calcium ATPase, transduction domain A"/>
    <property type="match status" value="1"/>
</dbReference>
<dbReference type="PANTHER" id="PTHR24092">
    <property type="entry name" value="PROBABLE PHOSPHOLIPID-TRANSPORTING ATPASE"/>
    <property type="match status" value="1"/>
</dbReference>
<sequence>MANIFFASILVLYGFTVAATNAWSNLGPLLVLLTMTMTKDGVEDILRHHRDRRLNHRLVKILKVDSAGTNLHWVVKRAMDVRVGDVICCEREEAFPCDVIILASSNTSGVINLTTANLDGETNVKRFYAVSSTQPHYIKVAPDGLNRHVRHCPNTPLEVIKPLYVRVECEQPTADLTKFEGRLSTKFVQDIPLIASNLALRGARLRNTDFMLGLVVYTGADTKLSLNGKQAKRKCSTRSSKSNTIILLFIISMVLLSVSFAITFTFWTRVSKDTMWHIPTSPETRWEFVLSVFRFVFILSCLIPISIVITIELQQLIMAYLISQDLKMYLPSEDLCAKANSAQMADELGQVEFLFSDKTGTLTRNSLCMRLYGLLESGIVYTFPSLNADVNRKFARVRVSDELQLSKDPNTPPERHQHICEETVKMDQNYPDESDCILMDYLTMSVLCHTVTCAHTADENVDAAGVVLRRRIPAYEVSRPLNRKTWSCTLQICT</sequence>
<protein>
    <submittedName>
        <fullName evidence="6">Phospholipid-transporting ATPase IF</fullName>
    </submittedName>
</protein>
<evidence type="ECO:0000313" key="7">
    <source>
        <dbReference type="Proteomes" id="UP000286415"/>
    </source>
</evidence>
<dbReference type="Gene3D" id="2.70.150.10">
    <property type="entry name" value="Calcium-transporting ATPase, cytoplasmic transduction domain A"/>
    <property type="match status" value="1"/>
</dbReference>
<keyword evidence="7" id="KW-1185">Reference proteome</keyword>
<dbReference type="Proteomes" id="UP000286415">
    <property type="component" value="Unassembled WGS sequence"/>
</dbReference>
<dbReference type="EMBL" id="NIRI02000077">
    <property type="protein sequence ID" value="KAG5441379.1"/>
    <property type="molecule type" value="Genomic_DNA"/>
</dbReference>
<dbReference type="PANTHER" id="PTHR24092:SF175">
    <property type="entry name" value="PHOSPHOLIPID-TRANSPORTING ATPASE"/>
    <property type="match status" value="1"/>
</dbReference>
<comment type="caution">
    <text evidence="6">The sequence shown here is derived from an EMBL/GenBank/DDBJ whole genome shotgun (WGS) entry which is preliminary data.</text>
</comment>
<dbReference type="GO" id="GO:0005886">
    <property type="term" value="C:plasma membrane"/>
    <property type="evidence" value="ECO:0007669"/>
    <property type="project" value="TreeGrafter"/>
</dbReference>
<comment type="subcellular location">
    <subcellularLocation>
        <location evidence="1">Membrane</location>
    </subcellularLocation>
</comment>
<proteinExistence type="predicted"/>
<dbReference type="PROSITE" id="PS00154">
    <property type="entry name" value="ATPASE_E1_E2"/>
    <property type="match status" value="1"/>
</dbReference>